<reference evidence="1" key="1">
    <citation type="journal article" date="2015" name="Proc. Natl. Acad. Sci. U.S.A.">
        <title>Networks of energetic and metabolic interactions define dynamics in microbial communities.</title>
        <authorList>
            <person name="Embree M."/>
            <person name="Liu J.K."/>
            <person name="Al-Bassam M.M."/>
            <person name="Zengler K."/>
        </authorList>
    </citation>
    <scope>NUCLEOTIDE SEQUENCE</scope>
</reference>
<comment type="caution">
    <text evidence="1">The sequence shown here is derived from an EMBL/GenBank/DDBJ whole genome shotgun (WGS) entry which is preliminary data.</text>
</comment>
<sequence>MCTPIASNTCNVHQIVSPPPFRPPKNPPCHDFLSRQAVFLKKNHSPCRGDEPGFTDNLKKP</sequence>
<gene>
    <name evidence="1" type="ORF">ASZ90_015412</name>
</gene>
<protein>
    <submittedName>
        <fullName evidence="1">Uncharacterized protein</fullName>
    </submittedName>
</protein>
<proteinExistence type="predicted"/>
<name>A0A0W8F226_9ZZZZ</name>
<organism evidence="1">
    <name type="scientific">hydrocarbon metagenome</name>
    <dbReference type="NCBI Taxonomy" id="938273"/>
    <lineage>
        <taxon>unclassified sequences</taxon>
        <taxon>metagenomes</taxon>
        <taxon>ecological metagenomes</taxon>
    </lineage>
</organism>
<dbReference type="AlphaFoldDB" id="A0A0W8F226"/>
<dbReference type="EMBL" id="LNQE01001602">
    <property type="protein sequence ID" value="KUG14944.1"/>
    <property type="molecule type" value="Genomic_DNA"/>
</dbReference>
<evidence type="ECO:0000313" key="1">
    <source>
        <dbReference type="EMBL" id="KUG14944.1"/>
    </source>
</evidence>
<accession>A0A0W8F226</accession>